<dbReference type="AlphaFoldDB" id="A0A087CDS2"/>
<evidence type="ECO:0000313" key="3">
    <source>
        <dbReference type="EMBL" id="KFI81422.1"/>
    </source>
</evidence>
<dbReference type="InterPro" id="IPR025291">
    <property type="entry name" value="DUF4153"/>
</dbReference>
<dbReference type="OrthoDB" id="9767931at2"/>
<feature type="transmembrane region" description="Helical" evidence="2">
    <location>
        <begin position="351"/>
        <end position="372"/>
    </location>
</feature>
<feature type="transmembrane region" description="Helical" evidence="2">
    <location>
        <begin position="217"/>
        <end position="239"/>
    </location>
</feature>
<keyword evidence="2" id="KW-0812">Transmembrane</keyword>
<proteinExistence type="predicted"/>
<feature type="transmembrane region" description="Helical" evidence="2">
    <location>
        <begin position="411"/>
        <end position="432"/>
    </location>
</feature>
<reference evidence="3 4" key="1">
    <citation type="submission" date="2014-03" db="EMBL/GenBank/DDBJ databases">
        <title>Genomics of Bifidobacteria.</title>
        <authorList>
            <person name="Ventura M."/>
            <person name="Milani C."/>
            <person name="Lugli G.A."/>
        </authorList>
    </citation>
    <scope>NUCLEOTIDE SEQUENCE [LARGE SCALE GENOMIC DNA]</scope>
    <source>
        <strain evidence="3 4">LMG 21775</strain>
    </source>
</reference>
<dbReference type="EMBL" id="JGZI01000010">
    <property type="protein sequence ID" value="KFI81422.1"/>
    <property type="molecule type" value="Genomic_DNA"/>
</dbReference>
<evidence type="ECO:0000313" key="4">
    <source>
        <dbReference type="Proteomes" id="UP000029050"/>
    </source>
</evidence>
<accession>A0A087CDS2</accession>
<feature type="transmembrane region" description="Helical" evidence="2">
    <location>
        <begin position="86"/>
        <end position="109"/>
    </location>
</feature>
<dbReference type="Pfam" id="PF13687">
    <property type="entry name" value="DUF4153"/>
    <property type="match status" value="1"/>
</dbReference>
<evidence type="ECO:0000256" key="1">
    <source>
        <dbReference type="SAM" id="MobiDB-lite"/>
    </source>
</evidence>
<keyword evidence="2" id="KW-1133">Transmembrane helix</keyword>
<feature type="transmembrane region" description="Helical" evidence="2">
    <location>
        <begin position="439"/>
        <end position="460"/>
    </location>
</feature>
<feature type="transmembrane region" description="Helical" evidence="2">
    <location>
        <begin position="259"/>
        <end position="280"/>
    </location>
</feature>
<evidence type="ECO:0000256" key="2">
    <source>
        <dbReference type="SAM" id="Phobius"/>
    </source>
</evidence>
<keyword evidence="2" id="KW-0472">Membrane</keyword>
<gene>
    <name evidence="3" type="ORF">BPSY_1830</name>
</gene>
<dbReference type="STRING" id="218140.BPSY_1830"/>
<comment type="caution">
    <text evidence="3">The sequence shown here is derived from an EMBL/GenBank/DDBJ whole genome shotgun (WGS) entry which is preliminary data.</text>
</comment>
<keyword evidence="4" id="KW-1185">Reference proteome</keyword>
<feature type="transmembrane region" description="Helical" evidence="2">
    <location>
        <begin position="309"/>
        <end position="331"/>
    </location>
</feature>
<dbReference type="RefSeq" id="WP_034886809.1">
    <property type="nucleotide sequence ID" value="NZ_JGZI01000010.1"/>
</dbReference>
<protein>
    <submittedName>
        <fullName evidence="3">Putative membrane protein</fullName>
    </submittedName>
</protein>
<feature type="transmembrane region" description="Helical" evidence="2">
    <location>
        <begin position="115"/>
        <end position="133"/>
    </location>
</feature>
<organism evidence="3 4">
    <name type="scientific">Bifidobacterium psychraerophilum</name>
    <dbReference type="NCBI Taxonomy" id="218140"/>
    <lineage>
        <taxon>Bacteria</taxon>
        <taxon>Bacillati</taxon>
        <taxon>Actinomycetota</taxon>
        <taxon>Actinomycetes</taxon>
        <taxon>Bifidobacteriales</taxon>
        <taxon>Bifidobacteriaceae</taxon>
        <taxon>Bifidobacterium</taxon>
    </lineage>
</organism>
<sequence length="481" mass="52416">MAHSTQPPEAAERTPDPQEPRLEGDERRAQPSWAAPEAPDPKQPATADATVPGEPTLQRAYILLAAALAAAIGADRLVFASFESRYALSAYALFWIAWTVLQTGIFWSAGARRPLSWLAASSTILLGAWLILADTGRAYAGNPEYMALSVLAIPALAMMHIQISTHDFDPRQPGRAAVRWISGWVVQPFTALPRLGTPLSALWNSSSPDRKKSALRTVLLSMLFGIPVIALLIALLASADVVIDYAVNTIIGGIDLMPLVTHTAIIIALTACCYSLLWNLNARNIDRSTQTQDADRDHAPRTRPFDPTVCIIILAAVLGLYLAFSAVQFTFLFAQQGLPDGFSYAEYARQGFWQLLAVAALNFLGFGLVLNYAPRKPMLNVMLAGLVVATGVVLSSSALRLKLYIDAYGLTWLRLSSMLFIMLLAVALILCVARIRFEATPLIAVCCALFVVWFLILGYIDPGRLIEEYNLAHGFFSVTPD</sequence>
<feature type="transmembrane region" description="Helical" evidence="2">
    <location>
        <begin position="60"/>
        <end position="79"/>
    </location>
</feature>
<dbReference type="eggNOG" id="COG2205">
    <property type="taxonomic scope" value="Bacteria"/>
</dbReference>
<dbReference type="Proteomes" id="UP000029050">
    <property type="component" value="Unassembled WGS sequence"/>
</dbReference>
<feature type="transmembrane region" description="Helical" evidence="2">
    <location>
        <begin position="379"/>
        <end position="399"/>
    </location>
</feature>
<name>A0A087CDS2_9BIFI</name>
<feature type="compositionally biased region" description="Basic and acidic residues" evidence="1">
    <location>
        <begin position="10"/>
        <end position="29"/>
    </location>
</feature>
<feature type="region of interest" description="Disordered" evidence="1">
    <location>
        <begin position="1"/>
        <end position="51"/>
    </location>
</feature>
<dbReference type="GeneID" id="98301023"/>